<proteinExistence type="predicted"/>
<feature type="non-terminal residue" evidence="1">
    <location>
        <position position="1"/>
    </location>
</feature>
<keyword evidence="2" id="KW-1185">Reference proteome</keyword>
<dbReference type="EMBL" id="ML208732">
    <property type="protein sequence ID" value="TFK60779.1"/>
    <property type="molecule type" value="Genomic_DNA"/>
</dbReference>
<name>A0ACD3A5X0_9AGAR</name>
<organism evidence="1 2">
    <name type="scientific">Pluteus cervinus</name>
    <dbReference type="NCBI Taxonomy" id="181527"/>
    <lineage>
        <taxon>Eukaryota</taxon>
        <taxon>Fungi</taxon>
        <taxon>Dikarya</taxon>
        <taxon>Basidiomycota</taxon>
        <taxon>Agaricomycotina</taxon>
        <taxon>Agaricomycetes</taxon>
        <taxon>Agaricomycetidae</taxon>
        <taxon>Agaricales</taxon>
        <taxon>Pluteineae</taxon>
        <taxon>Pluteaceae</taxon>
        <taxon>Pluteus</taxon>
    </lineage>
</organism>
<sequence>NDAFVYEATWDQGIGWNSVDNKLFQAKVGTPLAAIAFAPTQVQIRLYSLNDSNALQEYAYNGGWQQGSSLPFPNLSPTTSLAAVTWAQSTSDQEIRVYYQKQDNTLQEIGFSPGPRWTATNSFTDQAYPGTGLGAILATDNNNSPSLRVYWQGSDLSLNEYDWAGGWSNRKLNWSPAPSSGIAAASWTDSSGNPFVRVYFENTAGIIQEVGYNTPSGWVVGPNDPTDTVVGSQTPISAILWVNGSDTEIRAYVKSNSSDTHTEFAYSGSWTSNDLSF</sequence>
<evidence type="ECO:0000313" key="1">
    <source>
        <dbReference type="EMBL" id="TFK60779.1"/>
    </source>
</evidence>
<accession>A0ACD3A5X0</accession>
<dbReference type="Proteomes" id="UP000308600">
    <property type="component" value="Unassembled WGS sequence"/>
</dbReference>
<protein>
    <submittedName>
        <fullName evidence="1">Uncharacterized protein</fullName>
    </submittedName>
</protein>
<reference evidence="1 2" key="1">
    <citation type="journal article" date="2019" name="Nat. Ecol. Evol.">
        <title>Megaphylogeny resolves global patterns of mushroom evolution.</title>
        <authorList>
            <person name="Varga T."/>
            <person name="Krizsan K."/>
            <person name="Foldi C."/>
            <person name="Dima B."/>
            <person name="Sanchez-Garcia M."/>
            <person name="Sanchez-Ramirez S."/>
            <person name="Szollosi G.J."/>
            <person name="Szarkandi J.G."/>
            <person name="Papp V."/>
            <person name="Albert L."/>
            <person name="Andreopoulos W."/>
            <person name="Angelini C."/>
            <person name="Antonin V."/>
            <person name="Barry K.W."/>
            <person name="Bougher N.L."/>
            <person name="Buchanan P."/>
            <person name="Buyck B."/>
            <person name="Bense V."/>
            <person name="Catcheside P."/>
            <person name="Chovatia M."/>
            <person name="Cooper J."/>
            <person name="Damon W."/>
            <person name="Desjardin D."/>
            <person name="Finy P."/>
            <person name="Geml J."/>
            <person name="Haridas S."/>
            <person name="Hughes K."/>
            <person name="Justo A."/>
            <person name="Karasinski D."/>
            <person name="Kautmanova I."/>
            <person name="Kiss B."/>
            <person name="Kocsube S."/>
            <person name="Kotiranta H."/>
            <person name="LaButti K.M."/>
            <person name="Lechner B.E."/>
            <person name="Liimatainen K."/>
            <person name="Lipzen A."/>
            <person name="Lukacs Z."/>
            <person name="Mihaltcheva S."/>
            <person name="Morgado L.N."/>
            <person name="Niskanen T."/>
            <person name="Noordeloos M.E."/>
            <person name="Ohm R.A."/>
            <person name="Ortiz-Santana B."/>
            <person name="Ovrebo C."/>
            <person name="Racz N."/>
            <person name="Riley R."/>
            <person name="Savchenko A."/>
            <person name="Shiryaev A."/>
            <person name="Soop K."/>
            <person name="Spirin V."/>
            <person name="Szebenyi C."/>
            <person name="Tomsovsky M."/>
            <person name="Tulloss R.E."/>
            <person name="Uehling J."/>
            <person name="Grigoriev I.V."/>
            <person name="Vagvolgyi C."/>
            <person name="Papp T."/>
            <person name="Martin F.M."/>
            <person name="Miettinen O."/>
            <person name="Hibbett D.S."/>
            <person name="Nagy L.G."/>
        </authorList>
    </citation>
    <scope>NUCLEOTIDE SEQUENCE [LARGE SCALE GENOMIC DNA]</scope>
    <source>
        <strain evidence="1 2">NL-1719</strain>
    </source>
</reference>
<evidence type="ECO:0000313" key="2">
    <source>
        <dbReference type="Proteomes" id="UP000308600"/>
    </source>
</evidence>
<gene>
    <name evidence="1" type="ORF">BDN72DRAFT_850249</name>
</gene>